<protein>
    <submittedName>
        <fullName evidence="4">RND transporter</fullName>
    </submittedName>
</protein>
<comment type="subcellular location">
    <subcellularLocation>
        <location evidence="2">Cell membrane</location>
        <topology evidence="2">Lipid-anchor</topology>
    </subcellularLocation>
</comment>
<gene>
    <name evidence="4" type="ORF">DDF65_00260</name>
</gene>
<dbReference type="Gene3D" id="1.20.1600.10">
    <property type="entry name" value="Outer membrane efflux proteins (OEP)"/>
    <property type="match status" value="1"/>
</dbReference>
<keyword evidence="2" id="KW-1134">Transmembrane beta strand</keyword>
<reference evidence="4 5" key="1">
    <citation type="submission" date="2018-04" db="EMBL/GenBank/DDBJ databases">
        <title>The genome sequence of Caulobacter sp. 736.</title>
        <authorList>
            <person name="Gao J."/>
            <person name="Sun J."/>
        </authorList>
    </citation>
    <scope>NUCLEOTIDE SEQUENCE [LARGE SCALE GENOMIC DNA]</scope>
    <source>
        <strain evidence="4 5">736</strain>
    </source>
</reference>
<dbReference type="InterPro" id="IPR003423">
    <property type="entry name" value="OMP_efflux"/>
</dbReference>
<dbReference type="Gene3D" id="2.20.200.10">
    <property type="entry name" value="Outer membrane efflux proteins (OEP)"/>
    <property type="match status" value="1"/>
</dbReference>
<dbReference type="AlphaFoldDB" id="A0A2T9K133"/>
<dbReference type="RefSeq" id="WP_116563643.1">
    <property type="nucleotide sequence ID" value="NZ_QDKP01000003.1"/>
</dbReference>
<keyword evidence="2" id="KW-0449">Lipoprotein</keyword>
<dbReference type="PROSITE" id="PS51257">
    <property type="entry name" value="PROKAR_LIPOPROTEIN"/>
    <property type="match status" value="1"/>
</dbReference>
<keyword evidence="2" id="KW-0564">Palmitate</keyword>
<keyword evidence="3" id="KW-0175">Coiled coil</keyword>
<evidence type="ECO:0000313" key="4">
    <source>
        <dbReference type="EMBL" id="PVM89583.1"/>
    </source>
</evidence>
<dbReference type="InterPro" id="IPR010131">
    <property type="entry name" value="MdtP/NodT-like"/>
</dbReference>
<dbReference type="GO" id="GO:0015562">
    <property type="term" value="F:efflux transmembrane transporter activity"/>
    <property type="evidence" value="ECO:0007669"/>
    <property type="project" value="InterPro"/>
</dbReference>
<keyword evidence="5" id="KW-1185">Reference proteome</keyword>
<evidence type="ECO:0000256" key="1">
    <source>
        <dbReference type="ARBA" id="ARBA00007613"/>
    </source>
</evidence>
<name>A0A2T9K133_9CAUL</name>
<dbReference type="GO" id="GO:0005886">
    <property type="term" value="C:plasma membrane"/>
    <property type="evidence" value="ECO:0007669"/>
    <property type="project" value="UniProtKB-SubCell"/>
</dbReference>
<evidence type="ECO:0000256" key="2">
    <source>
        <dbReference type="RuleBase" id="RU362097"/>
    </source>
</evidence>
<dbReference type="PANTHER" id="PTHR30203:SF32">
    <property type="entry name" value="CATION EFFLUX SYSTEM PROTEIN CUSC"/>
    <property type="match status" value="1"/>
</dbReference>
<dbReference type="NCBIfam" id="TIGR01845">
    <property type="entry name" value="outer_NodT"/>
    <property type="match status" value="1"/>
</dbReference>
<evidence type="ECO:0000256" key="3">
    <source>
        <dbReference type="SAM" id="Coils"/>
    </source>
</evidence>
<keyword evidence="2" id="KW-0812">Transmembrane</keyword>
<dbReference type="SUPFAM" id="SSF56954">
    <property type="entry name" value="Outer membrane efflux proteins (OEP)"/>
    <property type="match status" value="1"/>
</dbReference>
<organism evidence="4 5">
    <name type="scientific">Caulobacter radicis</name>
    <dbReference type="NCBI Taxonomy" id="2172650"/>
    <lineage>
        <taxon>Bacteria</taxon>
        <taxon>Pseudomonadati</taxon>
        <taxon>Pseudomonadota</taxon>
        <taxon>Alphaproteobacteria</taxon>
        <taxon>Caulobacterales</taxon>
        <taxon>Caulobacteraceae</taxon>
        <taxon>Caulobacter</taxon>
    </lineage>
</organism>
<keyword evidence="2" id="KW-0472">Membrane</keyword>
<comment type="similarity">
    <text evidence="1 2">Belongs to the outer membrane factor (OMF) (TC 1.B.17) family.</text>
</comment>
<accession>A0A2T9K133</accession>
<dbReference type="PANTHER" id="PTHR30203">
    <property type="entry name" value="OUTER MEMBRANE CATION EFFLUX PROTEIN"/>
    <property type="match status" value="1"/>
</dbReference>
<feature type="coiled-coil region" evidence="3">
    <location>
        <begin position="213"/>
        <end position="240"/>
    </location>
</feature>
<dbReference type="EMBL" id="QDKP01000003">
    <property type="protein sequence ID" value="PVM89583.1"/>
    <property type="molecule type" value="Genomic_DNA"/>
</dbReference>
<comment type="caution">
    <text evidence="4">The sequence shown here is derived from an EMBL/GenBank/DDBJ whole genome shotgun (WGS) entry which is preliminary data.</text>
</comment>
<dbReference type="Proteomes" id="UP000244913">
    <property type="component" value="Unassembled WGS sequence"/>
</dbReference>
<dbReference type="Pfam" id="PF02321">
    <property type="entry name" value="OEP"/>
    <property type="match status" value="2"/>
</dbReference>
<sequence length="464" mass="49599">MTKAHLAMAAAVALTLGACQSYPVRTPDLSVLPATYPAADVAGGVAVADQDWTSVVRDPRLARLITLSLTDSRDLRVALLEVQAARAQLRAQDASFFPQVQAGAQHSGTRQPMMQGMLPETTTVGLSLTAFELDLFGRLRAQSQSAFAAYLAAEEGARAARLTLVSAVVEAYLAERAADERLQLAQLTAKDWSASLDLTRRLKQAGQSDGVDLAQAEGQARTAQAELEAAERGHRQALNALALVVGAPLPSDLPAPMALAEQPVLTEIAAGLPSDLLSRRPDILRAEQTLKGAQADVRAAKAAFFPTLSLTGQFGFASGDLDKLFDHSSRTWTWTPQITAPLFQGGRLRAQHSLADVRSNVAVANYEKAVQTAFREVADGLAARATYGGQIEAQVGVVAAAERRADLSQRRFRAGVENRIELLDAQRSLYAARQSLIQLRQEQAVASINLYRALGGPMARAIYG</sequence>
<proteinExistence type="inferred from homology"/>
<evidence type="ECO:0000313" key="5">
    <source>
        <dbReference type="Proteomes" id="UP000244913"/>
    </source>
</evidence>